<organism evidence="2 3">
    <name type="scientific">Arthrobotrys musiformis</name>
    <dbReference type="NCBI Taxonomy" id="47236"/>
    <lineage>
        <taxon>Eukaryota</taxon>
        <taxon>Fungi</taxon>
        <taxon>Dikarya</taxon>
        <taxon>Ascomycota</taxon>
        <taxon>Pezizomycotina</taxon>
        <taxon>Orbiliomycetes</taxon>
        <taxon>Orbiliales</taxon>
        <taxon>Orbiliaceae</taxon>
        <taxon>Arthrobotrys</taxon>
    </lineage>
</organism>
<dbReference type="EMBL" id="JAVHJL010000012">
    <property type="protein sequence ID" value="KAK6495656.1"/>
    <property type="molecule type" value="Genomic_DNA"/>
</dbReference>
<dbReference type="AlphaFoldDB" id="A0AAV9VSY1"/>
<protein>
    <submittedName>
        <fullName evidence="2">Uncharacterized protein</fullName>
    </submittedName>
</protein>
<reference evidence="2 3" key="1">
    <citation type="submission" date="2023-08" db="EMBL/GenBank/DDBJ databases">
        <authorList>
            <person name="Palmer J.M."/>
        </authorList>
    </citation>
    <scope>NUCLEOTIDE SEQUENCE [LARGE SCALE GENOMIC DNA]</scope>
    <source>
        <strain evidence="2 3">TWF481</strain>
    </source>
</reference>
<accession>A0AAV9VSY1</accession>
<dbReference type="Proteomes" id="UP001370758">
    <property type="component" value="Unassembled WGS sequence"/>
</dbReference>
<feature type="compositionally biased region" description="Polar residues" evidence="1">
    <location>
        <begin position="50"/>
        <end position="64"/>
    </location>
</feature>
<proteinExistence type="predicted"/>
<evidence type="ECO:0000256" key="1">
    <source>
        <dbReference type="SAM" id="MobiDB-lite"/>
    </source>
</evidence>
<feature type="compositionally biased region" description="Acidic residues" evidence="1">
    <location>
        <begin position="14"/>
        <end position="28"/>
    </location>
</feature>
<evidence type="ECO:0000313" key="3">
    <source>
        <dbReference type="Proteomes" id="UP001370758"/>
    </source>
</evidence>
<feature type="region of interest" description="Disordered" evidence="1">
    <location>
        <begin position="1"/>
        <end position="64"/>
    </location>
</feature>
<keyword evidence="3" id="KW-1185">Reference proteome</keyword>
<comment type="caution">
    <text evidence="2">The sequence shown here is derived from an EMBL/GenBank/DDBJ whole genome shotgun (WGS) entry which is preliminary data.</text>
</comment>
<name>A0AAV9VSY1_9PEZI</name>
<evidence type="ECO:0000313" key="2">
    <source>
        <dbReference type="EMBL" id="KAK6495656.1"/>
    </source>
</evidence>
<gene>
    <name evidence="2" type="ORF">TWF481_002704</name>
</gene>
<sequence>MFGRPEVNHVSETLESEENSEASDDDAANEACKEFLRTSDDDEEDFPHFTISSIGGSTRSALTR</sequence>